<dbReference type="Gene3D" id="3.40.190.10">
    <property type="entry name" value="Periplasmic binding protein-like II"/>
    <property type="match status" value="2"/>
</dbReference>
<dbReference type="RefSeq" id="WP_380253701.1">
    <property type="nucleotide sequence ID" value="NZ_JBHUII010000011.1"/>
</dbReference>
<dbReference type="Pfam" id="PF00497">
    <property type="entry name" value="SBP_bac_3"/>
    <property type="match status" value="1"/>
</dbReference>
<keyword evidence="1" id="KW-0732">Signal</keyword>
<dbReference type="PANTHER" id="PTHR35936:SF25">
    <property type="entry name" value="ABC TRANSPORTER SUBSTRATE-BINDING PROTEIN"/>
    <property type="match status" value="1"/>
</dbReference>
<accession>A0ABW5BM56</accession>
<dbReference type="Proteomes" id="UP001597294">
    <property type="component" value="Unassembled WGS sequence"/>
</dbReference>
<evidence type="ECO:0000259" key="2">
    <source>
        <dbReference type="SMART" id="SM00062"/>
    </source>
</evidence>
<feature type="domain" description="Solute-binding protein family 3/N-terminal" evidence="2">
    <location>
        <begin position="30"/>
        <end position="248"/>
    </location>
</feature>
<dbReference type="EMBL" id="JBHUII010000011">
    <property type="protein sequence ID" value="MFD2207253.1"/>
    <property type="molecule type" value="Genomic_DNA"/>
</dbReference>
<dbReference type="SUPFAM" id="SSF53850">
    <property type="entry name" value="Periplasmic binding protein-like II"/>
    <property type="match status" value="1"/>
</dbReference>
<name>A0ABW5BM56_9PROT</name>
<evidence type="ECO:0000256" key="1">
    <source>
        <dbReference type="ARBA" id="ARBA00022729"/>
    </source>
</evidence>
<dbReference type="PANTHER" id="PTHR35936">
    <property type="entry name" value="MEMBRANE-BOUND LYTIC MUREIN TRANSGLYCOSYLASE F"/>
    <property type="match status" value="1"/>
</dbReference>
<proteinExistence type="predicted"/>
<comment type="caution">
    <text evidence="3">The sequence shown here is derived from an EMBL/GenBank/DDBJ whole genome shotgun (WGS) entry which is preliminary data.</text>
</comment>
<protein>
    <submittedName>
        <fullName evidence="3">Substrate-binding periplasmic protein</fullName>
    </submittedName>
</protein>
<evidence type="ECO:0000313" key="3">
    <source>
        <dbReference type="EMBL" id="MFD2207253.1"/>
    </source>
</evidence>
<evidence type="ECO:0000313" key="4">
    <source>
        <dbReference type="Proteomes" id="UP001597294"/>
    </source>
</evidence>
<dbReference type="SMART" id="SM00062">
    <property type="entry name" value="PBPb"/>
    <property type="match status" value="1"/>
</dbReference>
<reference evidence="4" key="1">
    <citation type="journal article" date="2019" name="Int. J. Syst. Evol. Microbiol.">
        <title>The Global Catalogue of Microorganisms (GCM) 10K type strain sequencing project: providing services to taxonomists for standard genome sequencing and annotation.</title>
        <authorList>
            <consortium name="The Broad Institute Genomics Platform"/>
            <consortium name="The Broad Institute Genome Sequencing Center for Infectious Disease"/>
            <person name="Wu L."/>
            <person name="Ma J."/>
        </authorList>
    </citation>
    <scope>NUCLEOTIDE SEQUENCE [LARGE SCALE GENOMIC DNA]</scope>
    <source>
        <strain evidence="4">CGMCC 4.7192</strain>
    </source>
</reference>
<keyword evidence="4" id="KW-1185">Reference proteome</keyword>
<dbReference type="InterPro" id="IPR001638">
    <property type="entry name" value="Solute-binding_3/MltF_N"/>
</dbReference>
<gene>
    <name evidence="3" type="ORF">ACFSKO_16615</name>
</gene>
<organism evidence="3 4">
    <name type="scientific">Kiloniella antarctica</name>
    <dbReference type="NCBI Taxonomy" id="1550907"/>
    <lineage>
        <taxon>Bacteria</taxon>
        <taxon>Pseudomonadati</taxon>
        <taxon>Pseudomonadota</taxon>
        <taxon>Alphaproteobacteria</taxon>
        <taxon>Rhodospirillales</taxon>
        <taxon>Kiloniellaceae</taxon>
        <taxon>Kiloniella</taxon>
    </lineage>
</organism>
<sequence>MKIKKTIYISTIVISLGLFKLSLADTTLRSVKMACSPFPPFKIENTETGEKGIDIDIMLEIFALSGRKVEYSFYPWKRAVKLVETGKADGLCGCSYHPDRENTFKYSDIVGQHSQGVFLADGVELEKFDSVSDLQGLSLATVRGYTIHKELAEAGVKTHKASGDDELLLMLENKRVDAIYTYRDIFLHNLSRSGKSTEVNYKELVSKAYYFCFSNVPADMDEIVDEVNKGLRTIRYNGTYDNIWKNYQ</sequence>